<name>A0A2M7H2W9_9BACT</name>
<keyword evidence="1" id="KW-1133">Transmembrane helix</keyword>
<keyword evidence="1" id="KW-0472">Membrane</keyword>
<keyword evidence="1" id="KW-0812">Transmembrane</keyword>
<gene>
    <name evidence="2" type="ORF">COW24_04475</name>
</gene>
<dbReference type="EMBL" id="PFGC01000046">
    <property type="protein sequence ID" value="PIW36586.1"/>
    <property type="molecule type" value="Genomic_DNA"/>
</dbReference>
<feature type="transmembrane region" description="Helical" evidence="1">
    <location>
        <begin position="56"/>
        <end position="76"/>
    </location>
</feature>
<sequence length="483" mass="52766">MEFNKHKNLEASLAASKRRTPKIDSSIKQSIWNDAVSRANAKITDNATTNSQTRPFLSWVIFGSSAMAIILITFLVTQGIKLNPDKQKFAESPNQTETPTQESNANLIESDNTELANTNPEPDNTNTAPEQPAPVIALAPQSAVHAKNLSQLIGGFGGGGEIQYDLWKLTETSVLPNTALQTAVPEYELYRLSEADRVTTADKLPGDNDNLISIIGGNTDVSKTTSLPQAVVDQGISTCLDYLISNTITGAPDSCISISEFSEIQYASRNSITSLSQTQTISLVASLTEVNASSLTTQIIESSAWAEDVPIGQISEIRILPPYSNLSGLPVRDDGWLAVFQDDSLIFLQGNLMKPHLPTAGVSSPALISPTQALDRLRDDYQHAGKNQPILYSVFTLNPFGNLQSPSTQNIPDNKVDIDIDYVSLEYWPLTNQEYVGPTQIIDRLVPIYRILGTEKNTQMDFEVFVDAAIEPSLVTRKLLNIR</sequence>
<dbReference type="AlphaFoldDB" id="A0A2M7H2W9"/>
<evidence type="ECO:0000313" key="2">
    <source>
        <dbReference type="EMBL" id="PIW36586.1"/>
    </source>
</evidence>
<dbReference type="Proteomes" id="UP000230292">
    <property type="component" value="Unassembled WGS sequence"/>
</dbReference>
<proteinExistence type="predicted"/>
<comment type="caution">
    <text evidence="2">The sequence shown here is derived from an EMBL/GenBank/DDBJ whole genome shotgun (WGS) entry which is preliminary data.</text>
</comment>
<evidence type="ECO:0000256" key="1">
    <source>
        <dbReference type="SAM" id="Phobius"/>
    </source>
</evidence>
<protein>
    <submittedName>
        <fullName evidence="2">Uncharacterized protein</fullName>
    </submittedName>
</protein>
<organism evidence="2 3">
    <name type="scientific">Candidatus Kerfeldbacteria bacterium CG15_BIG_FIL_POST_REV_8_21_14_020_45_12</name>
    <dbReference type="NCBI Taxonomy" id="2014247"/>
    <lineage>
        <taxon>Bacteria</taxon>
        <taxon>Candidatus Kerfeldiibacteriota</taxon>
    </lineage>
</organism>
<accession>A0A2M7H2W9</accession>
<evidence type="ECO:0000313" key="3">
    <source>
        <dbReference type="Proteomes" id="UP000230292"/>
    </source>
</evidence>
<reference evidence="2 3" key="1">
    <citation type="submission" date="2017-09" db="EMBL/GenBank/DDBJ databases">
        <title>Depth-based differentiation of microbial function through sediment-hosted aquifers and enrichment of novel symbionts in the deep terrestrial subsurface.</title>
        <authorList>
            <person name="Probst A.J."/>
            <person name="Ladd B."/>
            <person name="Jarett J.K."/>
            <person name="Geller-Mcgrath D.E."/>
            <person name="Sieber C.M."/>
            <person name="Emerson J.B."/>
            <person name="Anantharaman K."/>
            <person name="Thomas B.C."/>
            <person name="Malmstrom R."/>
            <person name="Stieglmeier M."/>
            <person name="Klingl A."/>
            <person name="Woyke T."/>
            <person name="Ryan C.M."/>
            <person name="Banfield J.F."/>
        </authorList>
    </citation>
    <scope>NUCLEOTIDE SEQUENCE [LARGE SCALE GENOMIC DNA]</scope>
    <source>
        <strain evidence="2">CG15_BIG_FIL_POST_REV_8_21_14_020_45_12</strain>
    </source>
</reference>